<keyword evidence="3" id="KW-1185">Reference proteome</keyword>
<feature type="compositionally biased region" description="Basic and acidic residues" evidence="1">
    <location>
        <begin position="419"/>
        <end position="428"/>
    </location>
</feature>
<reference evidence="2 3" key="1">
    <citation type="journal article" date="2015" name="Sci. Rep.">
        <title>Genome of the facultative scuticociliatosis pathogen Pseudocohnilembus persalinus provides insight into its virulence through horizontal gene transfer.</title>
        <authorList>
            <person name="Xiong J."/>
            <person name="Wang G."/>
            <person name="Cheng J."/>
            <person name="Tian M."/>
            <person name="Pan X."/>
            <person name="Warren A."/>
            <person name="Jiang C."/>
            <person name="Yuan D."/>
            <person name="Miao W."/>
        </authorList>
    </citation>
    <scope>NUCLEOTIDE SEQUENCE [LARGE SCALE GENOMIC DNA]</scope>
    <source>
        <strain evidence="2">36N120E</strain>
    </source>
</reference>
<sequence length="528" mass="62848">MSVNSSFRAEPLKQESIISISPRKKKQLQRSQRDNFKFNDENGSEIDLKNGRASRCKSSQSAFRSCKQDLVKQLCDSSFLFKRKAHALKGLGDVNQKMQKFENALKLHKKALQYAWFTENEEIEITLYEDIGLDNFYMGNLKDATCFHQRYDTFTVEKKGSFLKQMSNNDIVCEIKENLDLQSQEGSEINDILQLDEDFKKQAQQQFFKVMNGRNKGFNPNVFIKISLPLYNKYVKLDYIQYQIEKTINLNKIQYKQLLDEDDTKTNDNENNNKFQNQNILSQDNINKEETSQQLLSQHDFFQQTLNQSHNSDFELISPILKRRRQRANSFDYEKYQKCDKNKFYNYKKTTVQTVLNDLFAQKEFKNELDYSPIIQDFNLEQNRVQNQNEKQGSSSSKTQMNQILKKIRGGNPSFERNANQKKERQDNKGFSFNLNYKDQQYRISDQFYKKQLRSLENFMKDFKQSRKNKQLREQSKEEVIINNLNEEKSYNEIIKVLNNRFVSNSRYDEFYHEILVSFVLDFCFKIK</sequence>
<comment type="caution">
    <text evidence="2">The sequence shown here is derived from an EMBL/GenBank/DDBJ whole genome shotgun (WGS) entry which is preliminary data.</text>
</comment>
<dbReference type="OrthoDB" id="286239at2759"/>
<dbReference type="InParanoid" id="A0A0V0QGY8"/>
<evidence type="ECO:0000313" key="2">
    <source>
        <dbReference type="EMBL" id="KRX01553.1"/>
    </source>
</evidence>
<dbReference type="AlphaFoldDB" id="A0A0V0QGY8"/>
<dbReference type="InterPro" id="IPR011990">
    <property type="entry name" value="TPR-like_helical_dom_sf"/>
</dbReference>
<accession>A0A0V0QGY8</accession>
<organism evidence="2 3">
    <name type="scientific">Pseudocohnilembus persalinus</name>
    <name type="common">Ciliate</name>
    <dbReference type="NCBI Taxonomy" id="266149"/>
    <lineage>
        <taxon>Eukaryota</taxon>
        <taxon>Sar</taxon>
        <taxon>Alveolata</taxon>
        <taxon>Ciliophora</taxon>
        <taxon>Intramacronucleata</taxon>
        <taxon>Oligohymenophorea</taxon>
        <taxon>Scuticociliatia</taxon>
        <taxon>Philasterida</taxon>
        <taxon>Pseudocohnilembidae</taxon>
        <taxon>Pseudocohnilembus</taxon>
    </lineage>
</organism>
<protein>
    <recommendedName>
        <fullName evidence="4">Tetratricopeptide repeat</fullName>
    </recommendedName>
</protein>
<evidence type="ECO:0008006" key="4">
    <source>
        <dbReference type="Google" id="ProtNLM"/>
    </source>
</evidence>
<name>A0A0V0QGY8_PSEPJ</name>
<feature type="region of interest" description="Disordered" evidence="1">
    <location>
        <begin position="408"/>
        <end position="430"/>
    </location>
</feature>
<dbReference type="EMBL" id="LDAU01000170">
    <property type="protein sequence ID" value="KRX01553.1"/>
    <property type="molecule type" value="Genomic_DNA"/>
</dbReference>
<dbReference type="Gene3D" id="1.25.40.10">
    <property type="entry name" value="Tetratricopeptide repeat domain"/>
    <property type="match status" value="1"/>
</dbReference>
<evidence type="ECO:0000313" key="3">
    <source>
        <dbReference type="Proteomes" id="UP000054937"/>
    </source>
</evidence>
<proteinExistence type="predicted"/>
<gene>
    <name evidence="2" type="ORF">PPERSA_01456</name>
</gene>
<dbReference type="Proteomes" id="UP000054937">
    <property type="component" value="Unassembled WGS sequence"/>
</dbReference>
<evidence type="ECO:0000256" key="1">
    <source>
        <dbReference type="SAM" id="MobiDB-lite"/>
    </source>
</evidence>